<sequence length="125" mass="14559">MIDNVNITSGNTSGYSTTWHRGQCPPKKVTRGEDSNALERRLMGVFSLSHRDNQPFKGGQQQSLVFMENFRQSWMVPSTENQKRAERRLRPITHEMKYESLICVVYYPIIISHFAESTVLVSRHW</sequence>
<proteinExistence type="predicted"/>
<name>A0ABR1AM28_POLSC</name>
<protein>
    <submittedName>
        <fullName evidence="2">Uncharacterized protein</fullName>
    </submittedName>
</protein>
<evidence type="ECO:0000313" key="2">
    <source>
        <dbReference type="EMBL" id="KAK6622352.1"/>
    </source>
</evidence>
<evidence type="ECO:0000313" key="3">
    <source>
        <dbReference type="Proteomes" id="UP001359485"/>
    </source>
</evidence>
<reference evidence="2 3" key="1">
    <citation type="submission" date="2023-09" db="EMBL/GenBank/DDBJ databases">
        <title>Genomes of two closely related lineages of the louse Polyplax serrata with different host specificities.</title>
        <authorList>
            <person name="Martinu J."/>
            <person name="Tarabai H."/>
            <person name="Stefka J."/>
            <person name="Hypsa V."/>
        </authorList>
    </citation>
    <scope>NUCLEOTIDE SEQUENCE [LARGE SCALE GENOMIC DNA]</scope>
    <source>
        <strain evidence="2">98ZLc_SE</strain>
    </source>
</reference>
<feature type="compositionally biased region" description="Polar residues" evidence="1">
    <location>
        <begin position="1"/>
        <end position="20"/>
    </location>
</feature>
<dbReference type="Proteomes" id="UP001359485">
    <property type="component" value="Unassembled WGS sequence"/>
</dbReference>
<evidence type="ECO:0000256" key="1">
    <source>
        <dbReference type="SAM" id="MobiDB-lite"/>
    </source>
</evidence>
<accession>A0ABR1AM28</accession>
<comment type="caution">
    <text evidence="2">The sequence shown here is derived from an EMBL/GenBank/DDBJ whole genome shotgun (WGS) entry which is preliminary data.</text>
</comment>
<organism evidence="2 3">
    <name type="scientific">Polyplax serrata</name>
    <name type="common">Common mouse louse</name>
    <dbReference type="NCBI Taxonomy" id="468196"/>
    <lineage>
        <taxon>Eukaryota</taxon>
        <taxon>Metazoa</taxon>
        <taxon>Ecdysozoa</taxon>
        <taxon>Arthropoda</taxon>
        <taxon>Hexapoda</taxon>
        <taxon>Insecta</taxon>
        <taxon>Pterygota</taxon>
        <taxon>Neoptera</taxon>
        <taxon>Paraneoptera</taxon>
        <taxon>Psocodea</taxon>
        <taxon>Troctomorpha</taxon>
        <taxon>Phthiraptera</taxon>
        <taxon>Anoplura</taxon>
        <taxon>Polyplacidae</taxon>
        <taxon>Polyplax</taxon>
    </lineage>
</organism>
<dbReference type="EMBL" id="JAWJWF010000047">
    <property type="protein sequence ID" value="KAK6622352.1"/>
    <property type="molecule type" value="Genomic_DNA"/>
</dbReference>
<gene>
    <name evidence="2" type="ORF">RUM44_002163</name>
</gene>
<keyword evidence="3" id="KW-1185">Reference proteome</keyword>
<feature type="region of interest" description="Disordered" evidence="1">
    <location>
        <begin position="1"/>
        <end position="31"/>
    </location>
</feature>